<dbReference type="InterPro" id="IPR000073">
    <property type="entry name" value="AB_hydrolase_1"/>
</dbReference>
<evidence type="ECO:0000259" key="2">
    <source>
        <dbReference type="Pfam" id="PF00561"/>
    </source>
</evidence>
<comment type="caution">
    <text evidence="3">The sequence shown here is derived from an EMBL/GenBank/DDBJ whole genome shotgun (WGS) entry which is preliminary data.</text>
</comment>
<dbReference type="PANTHER" id="PTHR43798">
    <property type="entry name" value="MONOACYLGLYCEROL LIPASE"/>
    <property type="match status" value="1"/>
</dbReference>
<dbReference type="Gene3D" id="3.40.50.1820">
    <property type="entry name" value="alpha/beta hydrolase"/>
    <property type="match status" value="1"/>
</dbReference>
<name>A0A0F9GBF9_9ZZZZ</name>
<dbReference type="SUPFAM" id="SSF53474">
    <property type="entry name" value="alpha/beta-Hydrolases"/>
    <property type="match status" value="1"/>
</dbReference>
<gene>
    <name evidence="3" type="ORF">LCGC14_2141850</name>
</gene>
<accession>A0A0F9GBF9</accession>
<dbReference type="AlphaFoldDB" id="A0A0F9GBF9"/>
<protein>
    <recommendedName>
        <fullName evidence="2">AB hydrolase-1 domain-containing protein</fullName>
    </recommendedName>
</protein>
<evidence type="ECO:0000313" key="3">
    <source>
        <dbReference type="EMBL" id="KKL66750.1"/>
    </source>
</evidence>
<proteinExistence type="predicted"/>
<dbReference type="PRINTS" id="PR00111">
    <property type="entry name" value="ABHYDROLASE"/>
</dbReference>
<organism evidence="3">
    <name type="scientific">marine sediment metagenome</name>
    <dbReference type="NCBI Taxonomy" id="412755"/>
    <lineage>
        <taxon>unclassified sequences</taxon>
        <taxon>metagenomes</taxon>
        <taxon>ecological metagenomes</taxon>
    </lineage>
</organism>
<reference evidence="3" key="1">
    <citation type="journal article" date="2015" name="Nature">
        <title>Complex archaea that bridge the gap between prokaryotes and eukaryotes.</title>
        <authorList>
            <person name="Spang A."/>
            <person name="Saw J.H."/>
            <person name="Jorgensen S.L."/>
            <person name="Zaremba-Niedzwiedzka K."/>
            <person name="Martijn J."/>
            <person name="Lind A.E."/>
            <person name="van Eijk R."/>
            <person name="Schleper C."/>
            <person name="Guy L."/>
            <person name="Ettema T.J."/>
        </authorList>
    </citation>
    <scope>NUCLEOTIDE SEQUENCE</scope>
</reference>
<sequence>MSTISSNIKCHKIEGIWFIIESKIKENYVLANGINTYYVEQGAGYPIILLHGGMGTANGFQNLIPELAKKFQVIAPDCRGHGKSDNPSGEFSYKLMADDIAEFIKILKLERPLICGVSDGGQIAFELALNYSELIKAIIVTGVLIEISEDYIKNSMEGGLIKPGVVDFTQFEKMLGDFLPIFSKAYSPVYGPDYWKTFVQEMSKVWLNPKEFPREKIKDITLPVLNVQGDRDNLIPIEEALRIYRLIPHSELAVAPNSVHIFPHTNWELFLALISDFLQRNGKND</sequence>
<dbReference type="EMBL" id="LAZR01027105">
    <property type="protein sequence ID" value="KKL66750.1"/>
    <property type="molecule type" value="Genomic_DNA"/>
</dbReference>
<dbReference type="GO" id="GO:0016787">
    <property type="term" value="F:hydrolase activity"/>
    <property type="evidence" value="ECO:0007669"/>
    <property type="project" value="UniProtKB-KW"/>
</dbReference>
<feature type="domain" description="AB hydrolase-1" evidence="2">
    <location>
        <begin position="45"/>
        <end position="146"/>
    </location>
</feature>
<keyword evidence="1" id="KW-0378">Hydrolase</keyword>
<dbReference type="InterPro" id="IPR029058">
    <property type="entry name" value="AB_hydrolase_fold"/>
</dbReference>
<dbReference type="GO" id="GO:0016020">
    <property type="term" value="C:membrane"/>
    <property type="evidence" value="ECO:0007669"/>
    <property type="project" value="TreeGrafter"/>
</dbReference>
<dbReference type="Pfam" id="PF00561">
    <property type="entry name" value="Abhydrolase_1"/>
    <property type="match status" value="1"/>
</dbReference>
<dbReference type="InterPro" id="IPR050266">
    <property type="entry name" value="AB_hydrolase_sf"/>
</dbReference>
<dbReference type="PANTHER" id="PTHR43798:SF31">
    <property type="entry name" value="AB HYDROLASE SUPERFAMILY PROTEIN YCLE"/>
    <property type="match status" value="1"/>
</dbReference>
<evidence type="ECO:0000256" key="1">
    <source>
        <dbReference type="ARBA" id="ARBA00022801"/>
    </source>
</evidence>